<sequence>MADMSNITALITGAASGMGKASAKKFIKTGAKVIMTDLNEKAGKQVQAELGANSLFLKQDVGSFNDWKRVVADGEAKFGPINALVNNAGMGIMKTIDEMTPEEYDKVIKVNQYSVFYGMKTILPSMRRAGGGSIVNISSIGGLVGMPKSIAYGASKFAIRGMTKDASFELAHEKIRVNSVHPGVINTPLIQNKANVSDDQQNMAAKVVPMQRIGEPEEIANVVAFLASDESSYMTGAEIAADGGYTAQ</sequence>
<dbReference type="PRINTS" id="PR00081">
    <property type="entry name" value="GDHRDH"/>
</dbReference>
<dbReference type="Gene3D" id="3.40.50.720">
    <property type="entry name" value="NAD(P)-binding Rossmann-like Domain"/>
    <property type="match status" value="1"/>
</dbReference>
<evidence type="ECO:0000256" key="2">
    <source>
        <dbReference type="ARBA" id="ARBA00023002"/>
    </source>
</evidence>
<dbReference type="AlphaFoldDB" id="A0A1Z5H4I2"/>
<evidence type="ECO:0000313" key="3">
    <source>
        <dbReference type="EMBL" id="GAT17945.1"/>
    </source>
</evidence>
<dbReference type="STRING" id="1302250.GCA_001313225_00295"/>
<dbReference type="InterPro" id="IPR020904">
    <property type="entry name" value="Sc_DH/Rdtase_CS"/>
</dbReference>
<gene>
    <name evidence="3" type="ORF">IWT126_00202</name>
</gene>
<dbReference type="NCBIfam" id="NF005559">
    <property type="entry name" value="PRK07231.1"/>
    <property type="match status" value="1"/>
</dbReference>
<accession>A0A1Z5H4I2</accession>
<comment type="similarity">
    <text evidence="1">Belongs to the short-chain dehydrogenases/reductases (SDR) family.</text>
</comment>
<organism evidence="3 4">
    <name type="scientific">Secundilactobacillus silagei JCM 19001</name>
    <dbReference type="NCBI Taxonomy" id="1302250"/>
    <lineage>
        <taxon>Bacteria</taxon>
        <taxon>Bacillati</taxon>
        <taxon>Bacillota</taxon>
        <taxon>Bacilli</taxon>
        <taxon>Lactobacillales</taxon>
        <taxon>Lactobacillaceae</taxon>
        <taxon>Secundilactobacillus</taxon>
    </lineage>
</organism>
<dbReference type="PROSITE" id="PS00061">
    <property type="entry name" value="ADH_SHORT"/>
    <property type="match status" value="1"/>
</dbReference>
<dbReference type="PANTHER" id="PTHR24321">
    <property type="entry name" value="DEHYDROGENASES, SHORT CHAIN"/>
    <property type="match status" value="1"/>
</dbReference>
<dbReference type="GO" id="GO:0016491">
    <property type="term" value="F:oxidoreductase activity"/>
    <property type="evidence" value="ECO:0007669"/>
    <property type="project" value="UniProtKB-KW"/>
</dbReference>
<dbReference type="InterPro" id="IPR036291">
    <property type="entry name" value="NAD(P)-bd_dom_sf"/>
</dbReference>
<keyword evidence="2" id="KW-0560">Oxidoreductase</keyword>
<dbReference type="PANTHER" id="PTHR24321:SF8">
    <property type="entry name" value="ESTRADIOL 17-BETA-DEHYDROGENASE 8-RELATED"/>
    <property type="match status" value="1"/>
</dbReference>
<name>A0A1Z5H4I2_9LACO</name>
<dbReference type="InterPro" id="IPR002347">
    <property type="entry name" value="SDR_fam"/>
</dbReference>
<dbReference type="Proteomes" id="UP000198402">
    <property type="component" value="Unassembled WGS sequence"/>
</dbReference>
<protein>
    <submittedName>
        <fullName evidence="3">Short chain dehydrogenase</fullName>
    </submittedName>
</protein>
<comment type="caution">
    <text evidence="3">The sequence shown here is derived from an EMBL/GenBank/DDBJ whole genome shotgun (WGS) entry which is preliminary data.</text>
</comment>
<keyword evidence="4" id="KW-1185">Reference proteome</keyword>
<dbReference type="EMBL" id="BCMG01000001">
    <property type="protein sequence ID" value="GAT17945.1"/>
    <property type="molecule type" value="Genomic_DNA"/>
</dbReference>
<evidence type="ECO:0000256" key="1">
    <source>
        <dbReference type="ARBA" id="ARBA00006484"/>
    </source>
</evidence>
<dbReference type="SUPFAM" id="SSF51735">
    <property type="entry name" value="NAD(P)-binding Rossmann-fold domains"/>
    <property type="match status" value="1"/>
</dbReference>
<evidence type="ECO:0000313" key="4">
    <source>
        <dbReference type="Proteomes" id="UP000198402"/>
    </source>
</evidence>
<dbReference type="OrthoDB" id="9805904at2"/>
<dbReference type="FunFam" id="3.40.50.720:FF:000084">
    <property type="entry name" value="Short-chain dehydrogenase reductase"/>
    <property type="match status" value="1"/>
</dbReference>
<proteinExistence type="inferred from homology"/>
<dbReference type="RefSeq" id="WP_089136051.1">
    <property type="nucleotide sequence ID" value="NZ_BCMG01000001.1"/>
</dbReference>
<dbReference type="PRINTS" id="PR00080">
    <property type="entry name" value="SDRFAMILY"/>
</dbReference>
<dbReference type="Pfam" id="PF13561">
    <property type="entry name" value="adh_short_C2"/>
    <property type="match status" value="1"/>
</dbReference>
<dbReference type="GO" id="GO:0008206">
    <property type="term" value="P:bile acid metabolic process"/>
    <property type="evidence" value="ECO:0007669"/>
    <property type="project" value="UniProtKB-ARBA"/>
</dbReference>
<reference evidence="3 4" key="1">
    <citation type="submission" date="2015-11" db="EMBL/GenBank/DDBJ databases">
        <title>Draft genome sequences of new species of the genus Lactobacillus isolated from orchardgrass silage.</title>
        <authorList>
            <person name="Tohno M."/>
            <person name="Tanizawa Y."/>
            <person name="Arita M."/>
        </authorList>
    </citation>
    <scope>NUCLEOTIDE SEQUENCE [LARGE SCALE GENOMIC DNA]</scope>
    <source>
        <strain evidence="3 4">IWT126</strain>
    </source>
</reference>